<dbReference type="GO" id="GO:0016491">
    <property type="term" value="F:oxidoreductase activity"/>
    <property type="evidence" value="ECO:0007669"/>
    <property type="project" value="UniProtKB-KW"/>
</dbReference>
<reference evidence="5" key="1">
    <citation type="journal article" date="2014" name="Proc. Natl. Acad. Sci. U.S.A.">
        <title>Extensive sampling of basidiomycete genomes demonstrates inadequacy of the white-rot/brown-rot paradigm for wood decay fungi.</title>
        <authorList>
            <person name="Riley R."/>
            <person name="Salamov A.A."/>
            <person name="Brown D.W."/>
            <person name="Nagy L.G."/>
            <person name="Floudas D."/>
            <person name="Held B.W."/>
            <person name="Levasseur A."/>
            <person name="Lombard V."/>
            <person name="Morin E."/>
            <person name="Otillar R."/>
            <person name="Lindquist E.A."/>
            <person name="Sun H."/>
            <person name="LaButti K.M."/>
            <person name="Schmutz J."/>
            <person name="Jabbour D."/>
            <person name="Luo H."/>
            <person name="Baker S.E."/>
            <person name="Pisabarro A.G."/>
            <person name="Walton J.D."/>
            <person name="Blanchette R.A."/>
            <person name="Henrissat B."/>
            <person name="Martin F."/>
            <person name="Cullen D."/>
            <person name="Hibbett D.S."/>
            <person name="Grigoriev I.V."/>
        </authorList>
    </citation>
    <scope>NUCLEOTIDE SEQUENCE [LARGE SCALE GENOMIC DNA]</scope>
    <source>
        <strain evidence="5">PC15</strain>
    </source>
</reference>
<dbReference type="InParanoid" id="A0A067NFQ9"/>
<dbReference type="OrthoDB" id="9974981at2759"/>
<protein>
    <recommendedName>
        <fullName evidence="3">NmrA-like domain-containing protein</fullName>
    </recommendedName>
</protein>
<evidence type="ECO:0000259" key="3">
    <source>
        <dbReference type="Pfam" id="PF05368"/>
    </source>
</evidence>
<dbReference type="EMBL" id="KL198014">
    <property type="protein sequence ID" value="KDQ22616.1"/>
    <property type="molecule type" value="Genomic_DNA"/>
</dbReference>
<keyword evidence="1" id="KW-0521">NADP</keyword>
<dbReference type="AlphaFoldDB" id="A0A067NFQ9"/>
<dbReference type="Gene3D" id="3.40.50.720">
    <property type="entry name" value="NAD(P)-binding Rossmann-like Domain"/>
    <property type="match status" value="1"/>
</dbReference>
<feature type="domain" description="NmrA-like" evidence="3">
    <location>
        <begin position="3"/>
        <end position="258"/>
    </location>
</feature>
<dbReference type="PANTHER" id="PTHR47706">
    <property type="entry name" value="NMRA-LIKE FAMILY PROTEIN"/>
    <property type="match status" value="1"/>
</dbReference>
<dbReference type="PANTHER" id="PTHR47706:SF9">
    <property type="entry name" value="NMRA-LIKE DOMAIN-CONTAINING PROTEIN-RELATED"/>
    <property type="match status" value="1"/>
</dbReference>
<dbReference type="InterPro" id="IPR036291">
    <property type="entry name" value="NAD(P)-bd_dom_sf"/>
</dbReference>
<dbReference type="HOGENOM" id="CLU_044876_6_0_1"/>
<name>A0A067NFQ9_PLEO1</name>
<dbReference type="SUPFAM" id="SSF51735">
    <property type="entry name" value="NAD(P)-binding Rossmann-fold domains"/>
    <property type="match status" value="1"/>
</dbReference>
<dbReference type="STRING" id="1137138.A0A067NFQ9"/>
<dbReference type="InterPro" id="IPR008030">
    <property type="entry name" value="NmrA-like"/>
</dbReference>
<keyword evidence="2" id="KW-0560">Oxidoreductase</keyword>
<organism evidence="4 5">
    <name type="scientific">Pleurotus ostreatus (strain PC15)</name>
    <name type="common">Oyster mushroom</name>
    <dbReference type="NCBI Taxonomy" id="1137138"/>
    <lineage>
        <taxon>Eukaryota</taxon>
        <taxon>Fungi</taxon>
        <taxon>Dikarya</taxon>
        <taxon>Basidiomycota</taxon>
        <taxon>Agaricomycotina</taxon>
        <taxon>Agaricomycetes</taxon>
        <taxon>Agaricomycetidae</taxon>
        <taxon>Agaricales</taxon>
        <taxon>Pleurotineae</taxon>
        <taxon>Pleurotaceae</taxon>
        <taxon>Pleurotus</taxon>
    </lineage>
</organism>
<gene>
    <name evidence="4" type="ORF">PLEOSDRAFT_1049893</name>
</gene>
<evidence type="ECO:0000313" key="4">
    <source>
        <dbReference type="EMBL" id="KDQ22616.1"/>
    </source>
</evidence>
<dbReference type="InterPro" id="IPR051609">
    <property type="entry name" value="NmrA/Isoflavone_reductase-like"/>
</dbReference>
<dbReference type="Proteomes" id="UP000027073">
    <property type="component" value="Unassembled WGS sequence"/>
</dbReference>
<dbReference type="Pfam" id="PF05368">
    <property type="entry name" value="NmrA"/>
    <property type="match status" value="1"/>
</dbReference>
<dbReference type="VEuPathDB" id="FungiDB:PLEOSDRAFT_1049893"/>
<sequence length="324" mass="35698">MSKPLVLIVGATGYTGRAIANAILEEGKSRLAILVRAQSVNKPVVKELVAAGAELRVGDTSDPPEKLEEHLVGVETLICTVLVWVADQKPLFAAAKKVGVGRVVPSDFGPVAPKGAMWMNDIKIDIHEYIKEIGLPYTFIYVGWWLTFMWPTPHSEHNTLDTPKFYAGSKDQKLIYSTFPSIGKLVARIIADPRTINQTVVAHDGEITLGETWAIGEKVTGEDFSDYYKVSSLRAASEADLDAASKQSINWMKKTTADYYRSLYIRGDNTIAKAEAAGALIARKLYSDVPYPDVLEEAKARYATSFVPEYGVPLEELLDVYKPE</sequence>
<dbReference type="Gene3D" id="3.90.25.10">
    <property type="entry name" value="UDP-galactose 4-epimerase, domain 1"/>
    <property type="match status" value="1"/>
</dbReference>
<evidence type="ECO:0000313" key="5">
    <source>
        <dbReference type="Proteomes" id="UP000027073"/>
    </source>
</evidence>
<evidence type="ECO:0000256" key="2">
    <source>
        <dbReference type="ARBA" id="ARBA00023002"/>
    </source>
</evidence>
<proteinExistence type="predicted"/>
<accession>A0A067NFQ9</accession>
<evidence type="ECO:0000256" key="1">
    <source>
        <dbReference type="ARBA" id="ARBA00022857"/>
    </source>
</evidence>